<dbReference type="Gene3D" id="2.140.10.10">
    <property type="entry name" value="Quinoprotein alcohol dehydrogenase-like superfamily"/>
    <property type="match status" value="3"/>
</dbReference>
<proteinExistence type="inferred from homology"/>
<feature type="region of interest" description="Disordered" evidence="4">
    <location>
        <begin position="333"/>
        <end position="368"/>
    </location>
</feature>
<name>A0A318SFY8_9BURK</name>
<keyword evidence="5" id="KW-1133">Transmembrane helix</keyword>
<keyword evidence="5" id="KW-0812">Transmembrane</keyword>
<dbReference type="GO" id="GO:0008876">
    <property type="term" value="F:quinoprotein glucose dehydrogenase activity"/>
    <property type="evidence" value="ECO:0007669"/>
    <property type="project" value="TreeGrafter"/>
</dbReference>
<feature type="compositionally biased region" description="Low complexity" evidence="4">
    <location>
        <begin position="345"/>
        <end position="360"/>
    </location>
</feature>
<evidence type="ECO:0000259" key="6">
    <source>
        <dbReference type="Pfam" id="PF01011"/>
    </source>
</evidence>
<keyword evidence="8" id="KW-1185">Reference proteome</keyword>
<evidence type="ECO:0000256" key="3">
    <source>
        <dbReference type="ARBA" id="ARBA00023002"/>
    </source>
</evidence>
<feature type="domain" description="Pyrrolo-quinoline quinone repeat" evidence="6">
    <location>
        <begin position="369"/>
        <end position="859"/>
    </location>
</feature>
<accession>A0A318SFY8</accession>
<evidence type="ECO:0000256" key="4">
    <source>
        <dbReference type="SAM" id="MobiDB-lite"/>
    </source>
</evidence>
<dbReference type="EMBL" id="QJTC01000013">
    <property type="protein sequence ID" value="PYE76335.1"/>
    <property type="molecule type" value="Genomic_DNA"/>
</dbReference>
<dbReference type="InterPro" id="IPR011047">
    <property type="entry name" value="Quinoprotein_ADH-like_sf"/>
</dbReference>
<dbReference type="InterPro" id="IPR018391">
    <property type="entry name" value="PQQ_b-propeller_rpt"/>
</dbReference>
<feature type="transmembrane region" description="Helical" evidence="5">
    <location>
        <begin position="62"/>
        <end position="80"/>
    </location>
</feature>
<evidence type="ECO:0000313" key="8">
    <source>
        <dbReference type="Proteomes" id="UP000247540"/>
    </source>
</evidence>
<evidence type="ECO:0000256" key="1">
    <source>
        <dbReference type="ARBA" id="ARBA00001931"/>
    </source>
</evidence>
<dbReference type="InterPro" id="IPR017511">
    <property type="entry name" value="PQQ_mDH"/>
</dbReference>
<dbReference type="GO" id="GO:0048038">
    <property type="term" value="F:quinone binding"/>
    <property type="evidence" value="ECO:0007669"/>
    <property type="project" value="InterPro"/>
</dbReference>
<dbReference type="RefSeq" id="WP_233504396.1">
    <property type="nucleotide sequence ID" value="NZ_JAMOFZ010000013.1"/>
</dbReference>
<reference evidence="7 8" key="1">
    <citation type="submission" date="2018-06" db="EMBL/GenBank/DDBJ databases">
        <title>Genomic Encyclopedia of Type Strains, Phase III (KMG-III): the genomes of soil and plant-associated and newly described type strains.</title>
        <authorList>
            <person name="Whitman W."/>
        </authorList>
    </citation>
    <scope>NUCLEOTIDE SEQUENCE [LARGE SCALE GENOMIC DNA]</scope>
    <source>
        <strain evidence="7 8">CECT 7646</strain>
    </source>
</reference>
<dbReference type="PANTHER" id="PTHR32303:SF4">
    <property type="entry name" value="QUINOPROTEIN GLUCOSE DEHYDROGENASE"/>
    <property type="match status" value="1"/>
</dbReference>
<dbReference type="SMART" id="SM00564">
    <property type="entry name" value="PQQ"/>
    <property type="match status" value="5"/>
</dbReference>
<keyword evidence="5" id="KW-0472">Membrane</keyword>
<feature type="transmembrane region" description="Helical" evidence="5">
    <location>
        <begin position="128"/>
        <end position="147"/>
    </location>
</feature>
<keyword evidence="3" id="KW-0560">Oxidoreductase</keyword>
<dbReference type="Proteomes" id="UP000247540">
    <property type="component" value="Unassembled WGS sequence"/>
</dbReference>
<gene>
    <name evidence="7" type="ORF">DFQ15_11323</name>
</gene>
<evidence type="ECO:0000256" key="5">
    <source>
        <dbReference type="SAM" id="Phobius"/>
    </source>
</evidence>
<evidence type="ECO:0000256" key="2">
    <source>
        <dbReference type="ARBA" id="ARBA00008156"/>
    </source>
</evidence>
<feature type="domain" description="Pyrrolo-quinoline quinone repeat" evidence="6">
    <location>
        <begin position="176"/>
        <end position="311"/>
    </location>
</feature>
<dbReference type="Pfam" id="PF01011">
    <property type="entry name" value="PQQ"/>
    <property type="match status" value="2"/>
</dbReference>
<comment type="similarity">
    <text evidence="2">Belongs to the bacterial PQQ dehydrogenase family.</text>
</comment>
<dbReference type="GO" id="GO:0016020">
    <property type="term" value="C:membrane"/>
    <property type="evidence" value="ECO:0007669"/>
    <property type="project" value="InterPro"/>
</dbReference>
<dbReference type="AlphaFoldDB" id="A0A318SFY8"/>
<comment type="cofactor">
    <cofactor evidence="1">
        <name>pyrroloquinoline quinone</name>
        <dbReference type="ChEBI" id="CHEBI:58442"/>
    </cofactor>
</comment>
<organism evidence="7 8">
    <name type="scientific">Xylophilus ampelinus</name>
    <dbReference type="NCBI Taxonomy" id="54067"/>
    <lineage>
        <taxon>Bacteria</taxon>
        <taxon>Pseudomonadati</taxon>
        <taxon>Pseudomonadota</taxon>
        <taxon>Betaproteobacteria</taxon>
        <taxon>Burkholderiales</taxon>
        <taxon>Xylophilus</taxon>
    </lineage>
</organism>
<protein>
    <submittedName>
        <fullName evidence="7">Quinoprotein glucose dehydrogenase</fullName>
    </submittedName>
</protein>
<sequence>MAPHMPNRSRFPIVLGVLTALAGAVLAGAGLWLVVLGGSWYYLPAGLALLAVGVLMLRRRPAALGLMAALVAATLAWSLWEVGLDWWPLAARGDVLFVLGVLMLTPWARRGLLAGSGAVPSARRGGGAALGAALALFAAIGVASWFVDKHEIAGTLPSADTAAAAPATDGVPPGEWHAYGRTGFGQRYSPLAQITPANVDGLEVAWQYRTGDVRGRPGDPVETTFEATPLKVGNRLYFCTPHQSVIALDATTGAELWRYDPRIQGELALQHLTCRGLSYQAAAGIAASTPAAAGTSAVAPVVAGDAVAGAAAPAPVAAPPAADTAPAAAPAAVVSPSPAAPSDPAPASATAAVAPTEPAARLGQSAQPVAAADGARTVARCPARLFMPTADGRLIALDPETGAVCTDFGQGRGQIDLWAHMPNLNPGSYYSTSPVVLTQKLIVVGGTVLDNVSTQEQSGVIRGFDIATGALVWNWDSGNPEDTAPIGPDGRYTVNSPNSWSISSVDEALGMVYVPLGNQPPDQWGGKRSPSVEKYSSSVVALDLATGKVRWNFQTVHHDLWDYDVPAQPSLVDLKVNGATVPALVQPTKQGELFVLDRRTGTPVLPVTEDPAPQGAATGDRTAPTQPRSALSFDPPRLAGSDMWGATVFDQLYCRIAFHRLRYDGRFTPPSTGGSLIYPGNFGVFNWGGVAVDPQRGAMFATPTYLPFVSTLVPRADATSQLVQGGSPPQGALPALNENFGAPFAIRLGPFVSPLGVPCIAPPWGYVAGVDLATGKVAWQHRNGTVRDQAPVPLPFRMGVPNLGGPIATAGGVAFLSGTIDYFVRAYDMADGRQLWQHRLPAGGQATPMTYTGTDGRQYLVVVAGGHGSLGTKVGDYVIAYALPAAKTAR</sequence>
<evidence type="ECO:0000313" key="7">
    <source>
        <dbReference type="EMBL" id="PYE76335.1"/>
    </source>
</evidence>
<dbReference type="CDD" id="cd10280">
    <property type="entry name" value="PQQ_mGDH"/>
    <property type="match status" value="1"/>
</dbReference>
<dbReference type="PANTHER" id="PTHR32303">
    <property type="entry name" value="QUINOPROTEIN ALCOHOL DEHYDROGENASE (CYTOCHROME C)"/>
    <property type="match status" value="1"/>
</dbReference>
<feature type="region of interest" description="Disordered" evidence="4">
    <location>
        <begin position="604"/>
        <end position="634"/>
    </location>
</feature>
<feature type="transmembrane region" description="Helical" evidence="5">
    <location>
        <begin position="12"/>
        <end position="34"/>
    </location>
</feature>
<dbReference type="InterPro" id="IPR002372">
    <property type="entry name" value="PQQ_rpt_dom"/>
</dbReference>
<comment type="caution">
    <text evidence="7">The sequence shown here is derived from an EMBL/GenBank/DDBJ whole genome shotgun (WGS) entry which is preliminary data.</text>
</comment>
<feature type="transmembrane region" description="Helical" evidence="5">
    <location>
        <begin position="40"/>
        <end position="57"/>
    </location>
</feature>
<feature type="transmembrane region" description="Helical" evidence="5">
    <location>
        <begin position="86"/>
        <end position="107"/>
    </location>
</feature>
<dbReference type="SUPFAM" id="SSF50998">
    <property type="entry name" value="Quinoprotein alcohol dehydrogenase-like"/>
    <property type="match status" value="1"/>
</dbReference>